<feature type="transmembrane region" description="Helical" evidence="8">
    <location>
        <begin position="185"/>
        <end position="205"/>
    </location>
</feature>
<dbReference type="RefSeq" id="WP_144350928.1">
    <property type="nucleotide sequence ID" value="NZ_CP036259.1"/>
</dbReference>
<dbReference type="EMBL" id="CP036259">
    <property type="protein sequence ID" value="QDR81439.1"/>
    <property type="molecule type" value="Genomic_DNA"/>
</dbReference>
<dbReference type="PANTHER" id="PTHR48086:SF7">
    <property type="entry name" value="SODIUM-SOLUTE SYMPORTER-RELATED"/>
    <property type="match status" value="1"/>
</dbReference>
<feature type="transmembrane region" description="Helical" evidence="8">
    <location>
        <begin position="6"/>
        <end position="23"/>
    </location>
</feature>
<evidence type="ECO:0000256" key="2">
    <source>
        <dbReference type="ARBA" id="ARBA00006434"/>
    </source>
</evidence>
<evidence type="ECO:0000313" key="9">
    <source>
        <dbReference type="EMBL" id="QDR81439.1"/>
    </source>
</evidence>
<keyword evidence="4 8" id="KW-0812">Transmembrane</keyword>
<feature type="transmembrane region" description="Helical" evidence="8">
    <location>
        <begin position="125"/>
        <end position="146"/>
    </location>
</feature>
<name>A0A517DVP5_9FIRM</name>
<dbReference type="InterPro" id="IPR050277">
    <property type="entry name" value="Sodium:Solute_Symporter"/>
</dbReference>
<dbReference type="PROSITE" id="PS50283">
    <property type="entry name" value="NA_SOLUT_SYMP_3"/>
    <property type="match status" value="1"/>
</dbReference>
<keyword evidence="10" id="KW-1185">Reference proteome</keyword>
<feature type="transmembrane region" description="Helical" evidence="8">
    <location>
        <begin position="422"/>
        <end position="439"/>
    </location>
</feature>
<dbReference type="AlphaFoldDB" id="A0A517DVP5"/>
<dbReference type="PANTHER" id="PTHR48086">
    <property type="entry name" value="SODIUM/PROLINE SYMPORTER-RELATED"/>
    <property type="match status" value="1"/>
</dbReference>
<keyword evidence="5 8" id="KW-1133">Transmembrane helix</keyword>
<protein>
    <submittedName>
        <fullName evidence="9">Sss: transporter, solute:sodium symporter (SSS) family</fullName>
    </submittedName>
</protein>
<proteinExistence type="inferred from homology"/>
<comment type="similarity">
    <text evidence="2 7">Belongs to the sodium:solute symporter (SSF) (TC 2.A.21) family.</text>
</comment>
<dbReference type="KEGG" id="sted:SPTER_28220"/>
<feature type="transmembrane region" description="Helical" evidence="8">
    <location>
        <begin position="73"/>
        <end position="91"/>
    </location>
</feature>
<gene>
    <name evidence="9" type="ORF">SPTER_28220</name>
</gene>
<keyword evidence="3" id="KW-0813">Transport</keyword>
<evidence type="ECO:0000256" key="1">
    <source>
        <dbReference type="ARBA" id="ARBA00004141"/>
    </source>
</evidence>
<dbReference type="Gene3D" id="1.20.1730.10">
    <property type="entry name" value="Sodium/glucose cotransporter"/>
    <property type="match status" value="1"/>
</dbReference>
<feature type="transmembrane region" description="Helical" evidence="8">
    <location>
        <begin position="158"/>
        <end position="178"/>
    </location>
</feature>
<evidence type="ECO:0000256" key="7">
    <source>
        <dbReference type="RuleBase" id="RU362091"/>
    </source>
</evidence>
<comment type="subcellular location">
    <subcellularLocation>
        <location evidence="1">Membrane</location>
        <topology evidence="1">Multi-pass membrane protein</topology>
    </subcellularLocation>
</comment>
<feature type="transmembrane region" description="Helical" evidence="8">
    <location>
        <begin position="236"/>
        <end position="261"/>
    </location>
</feature>
<dbReference type="Pfam" id="PF00474">
    <property type="entry name" value="SSF"/>
    <property type="match status" value="1"/>
</dbReference>
<feature type="transmembrane region" description="Helical" evidence="8">
    <location>
        <begin position="395"/>
        <end position="415"/>
    </location>
</feature>
<sequence length="497" mass="54376">MWGPLIIAILYFVILIGLANYFLHSRIKNMVDFSMGGQSLTWGLVTLALALIPHGSGHTMSLWESSSVMGAAVLWWPIIVGGAFIPIMMFWTGPWVRNLKVETIPEAMGLLYGHKMRFLHCSIQIGTWTAIAMAETLATAGAIYGLCAGVLPYQPWCIILAFLLMIGYIIFGGVLELVWISTINVIVMTVGSYLALFFLGTWLAANVGGWEGILATYAQVDQLWKFDLFNFSPETLFQVIIPVAVLHICAGGVAQGMYIPLLSARTDEDCRKGFWICSLTNVLTCFPWVVIALCGMAIPAFAAIGPKLIVMEVALKTMPQWVYALLMVSLLTSVLSTGSAIIMGNATVFVNDILKGACNPAMSDSTRLKLMRPMILVCGLLAAVPAMIAPILFPVFLWAFSFGIPLFLIFLFGLIWKTSKPAAWITVIVTYIVNFWWTFATPAWASGPWALNMYPVTLCSVVLGFILFAALPGEPGMLRRTNTAAVAYASAEHPNMK</sequence>
<reference evidence="9 10" key="1">
    <citation type="submission" date="2019-02" db="EMBL/GenBank/DDBJ databases">
        <title>Closed genome of Sporomusa termitida DSM 4440.</title>
        <authorList>
            <person name="Poehlein A."/>
            <person name="Daniel R."/>
        </authorList>
    </citation>
    <scope>NUCLEOTIDE SEQUENCE [LARGE SCALE GENOMIC DNA]</scope>
    <source>
        <strain evidence="9 10">DSM 4440</strain>
    </source>
</reference>
<evidence type="ECO:0000256" key="8">
    <source>
        <dbReference type="SAM" id="Phobius"/>
    </source>
</evidence>
<accession>A0A517DVP5</accession>
<keyword evidence="6 8" id="KW-0472">Membrane</keyword>
<dbReference type="GO" id="GO:0022857">
    <property type="term" value="F:transmembrane transporter activity"/>
    <property type="evidence" value="ECO:0007669"/>
    <property type="project" value="InterPro"/>
</dbReference>
<evidence type="ECO:0000256" key="5">
    <source>
        <dbReference type="ARBA" id="ARBA00022989"/>
    </source>
</evidence>
<dbReference type="OrthoDB" id="9810181at2"/>
<dbReference type="InterPro" id="IPR038377">
    <property type="entry name" value="Na/Glc_symporter_sf"/>
</dbReference>
<feature type="transmembrane region" description="Helical" evidence="8">
    <location>
        <begin position="370"/>
        <end position="389"/>
    </location>
</feature>
<evidence type="ECO:0000256" key="6">
    <source>
        <dbReference type="ARBA" id="ARBA00023136"/>
    </source>
</evidence>
<feature type="transmembrane region" description="Helical" evidence="8">
    <location>
        <begin position="273"/>
        <end position="301"/>
    </location>
</feature>
<evidence type="ECO:0000256" key="3">
    <source>
        <dbReference type="ARBA" id="ARBA00022448"/>
    </source>
</evidence>
<dbReference type="GO" id="GO:0005886">
    <property type="term" value="C:plasma membrane"/>
    <property type="evidence" value="ECO:0007669"/>
    <property type="project" value="TreeGrafter"/>
</dbReference>
<feature type="transmembrane region" description="Helical" evidence="8">
    <location>
        <begin position="35"/>
        <end position="53"/>
    </location>
</feature>
<feature type="transmembrane region" description="Helical" evidence="8">
    <location>
        <begin position="321"/>
        <end position="350"/>
    </location>
</feature>
<dbReference type="InterPro" id="IPR001734">
    <property type="entry name" value="Na/solute_symporter"/>
</dbReference>
<organism evidence="9 10">
    <name type="scientific">Sporomusa termitida</name>
    <dbReference type="NCBI Taxonomy" id="2377"/>
    <lineage>
        <taxon>Bacteria</taxon>
        <taxon>Bacillati</taxon>
        <taxon>Bacillota</taxon>
        <taxon>Negativicutes</taxon>
        <taxon>Selenomonadales</taxon>
        <taxon>Sporomusaceae</taxon>
        <taxon>Sporomusa</taxon>
    </lineage>
</organism>
<evidence type="ECO:0000313" key="10">
    <source>
        <dbReference type="Proteomes" id="UP000320776"/>
    </source>
</evidence>
<evidence type="ECO:0000256" key="4">
    <source>
        <dbReference type="ARBA" id="ARBA00022692"/>
    </source>
</evidence>
<dbReference type="Proteomes" id="UP000320776">
    <property type="component" value="Chromosome"/>
</dbReference>
<feature type="transmembrane region" description="Helical" evidence="8">
    <location>
        <begin position="451"/>
        <end position="471"/>
    </location>
</feature>